<name>A0A845G8H5_9BURK</name>
<accession>A0A845G8H5</accession>
<dbReference type="EMBL" id="WWCW01000062">
    <property type="protein sequence ID" value="MYM89058.1"/>
    <property type="molecule type" value="Genomic_DNA"/>
</dbReference>
<reference evidence="1 2" key="1">
    <citation type="submission" date="2020-01" db="EMBL/GenBank/DDBJ databases">
        <title>Novel species isolated from a subtropical stream in China.</title>
        <authorList>
            <person name="Lu H."/>
        </authorList>
    </citation>
    <scope>NUCLEOTIDE SEQUENCE [LARGE SCALE GENOMIC DNA]</scope>
    <source>
        <strain evidence="1 2">FT82W</strain>
    </source>
</reference>
<evidence type="ECO:0000313" key="1">
    <source>
        <dbReference type="EMBL" id="MYM89058.1"/>
    </source>
</evidence>
<organism evidence="1 2">
    <name type="scientific">Duganella vulcania</name>
    <dbReference type="NCBI Taxonomy" id="2692166"/>
    <lineage>
        <taxon>Bacteria</taxon>
        <taxon>Pseudomonadati</taxon>
        <taxon>Pseudomonadota</taxon>
        <taxon>Betaproteobacteria</taxon>
        <taxon>Burkholderiales</taxon>
        <taxon>Oxalobacteraceae</taxon>
        <taxon>Telluria group</taxon>
        <taxon>Duganella</taxon>
    </lineage>
</organism>
<proteinExistence type="predicted"/>
<sequence length="80" mass="8812">MSSHDTIATRGFLSKELEQYRLTYRAQHESYLSACEEKSHAANAQLFAAELKYLDTEALRHVLLALDSGAAACAPVRAPC</sequence>
<protein>
    <submittedName>
        <fullName evidence="1">Uncharacterized protein</fullName>
    </submittedName>
</protein>
<evidence type="ECO:0000313" key="2">
    <source>
        <dbReference type="Proteomes" id="UP000470302"/>
    </source>
</evidence>
<dbReference type="RefSeq" id="WP_161098029.1">
    <property type="nucleotide sequence ID" value="NZ_WWCW01000062.1"/>
</dbReference>
<dbReference type="AlphaFoldDB" id="A0A845G8H5"/>
<dbReference type="Proteomes" id="UP000470302">
    <property type="component" value="Unassembled WGS sequence"/>
</dbReference>
<gene>
    <name evidence="1" type="ORF">GTP91_18005</name>
</gene>
<comment type="caution">
    <text evidence="1">The sequence shown here is derived from an EMBL/GenBank/DDBJ whole genome shotgun (WGS) entry which is preliminary data.</text>
</comment>